<feature type="domain" description="MCM C-terminal AAA(+) ATPase" evidence="17">
    <location>
        <begin position="420"/>
        <end position="627"/>
    </location>
</feature>
<dbReference type="OrthoDB" id="844at2759"/>
<dbReference type="GeneID" id="25260288"/>
<dbReference type="InterPro" id="IPR033762">
    <property type="entry name" value="MCM_OB"/>
</dbReference>
<evidence type="ECO:0000256" key="11">
    <source>
        <dbReference type="ARBA" id="ARBA00022833"/>
    </source>
</evidence>
<feature type="region of interest" description="Disordered" evidence="16">
    <location>
        <begin position="49"/>
        <end position="74"/>
    </location>
</feature>
<keyword evidence="13" id="KW-0238">DNA-binding</keyword>
<evidence type="ECO:0000256" key="10">
    <source>
        <dbReference type="ARBA" id="ARBA00022806"/>
    </source>
</evidence>
<evidence type="ECO:0000256" key="15">
    <source>
        <dbReference type="ARBA" id="ARBA00023306"/>
    </source>
</evidence>
<evidence type="ECO:0000256" key="2">
    <source>
        <dbReference type="ARBA" id="ARBA00008010"/>
    </source>
</evidence>
<dbReference type="Pfam" id="PF17207">
    <property type="entry name" value="MCM_OB"/>
    <property type="match status" value="1"/>
</dbReference>
<dbReference type="HOGENOM" id="CLU_000995_0_1_1"/>
<evidence type="ECO:0000259" key="17">
    <source>
        <dbReference type="PROSITE" id="PS50051"/>
    </source>
</evidence>
<evidence type="ECO:0000313" key="18">
    <source>
        <dbReference type="EMBL" id="KGG50819.1"/>
    </source>
</evidence>
<dbReference type="AlphaFoldDB" id="A0A098VPU6"/>
<dbReference type="GO" id="GO:0043138">
    <property type="term" value="F:3'-5' DNA helicase activity"/>
    <property type="evidence" value="ECO:0007669"/>
    <property type="project" value="TreeGrafter"/>
</dbReference>
<dbReference type="GO" id="GO:0005656">
    <property type="term" value="C:nuclear pre-replicative complex"/>
    <property type="evidence" value="ECO:0007669"/>
    <property type="project" value="UniProtKB-ARBA"/>
</dbReference>
<dbReference type="GO" id="GO:0006279">
    <property type="term" value="P:premeiotic DNA replication"/>
    <property type="evidence" value="ECO:0007669"/>
    <property type="project" value="UniProtKB-ARBA"/>
</dbReference>
<keyword evidence="8" id="KW-0863">Zinc-finger</keyword>
<feature type="compositionally biased region" description="Basic and acidic residues" evidence="16">
    <location>
        <begin position="59"/>
        <end position="74"/>
    </location>
</feature>
<dbReference type="SUPFAM" id="SSF52540">
    <property type="entry name" value="P-loop containing nucleoside triphosphate hydrolases"/>
    <property type="match status" value="1"/>
</dbReference>
<reference evidence="18 19" key="1">
    <citation type="submission" date="2014-04" db="EMBL/GenBank/DDBJ databases">
        <title>A new species of microsporidia sheds light on the evolution of extreme parasitism.</title>
        <authorList>
            <person name="Haag K.L."/>
            <person name="James T.Y."/>
            <person name="Larsson R."/>
            <person name="Schaer T.M."/>
            <person name="Refardt D."/>
            <person name="Pombert J.-F."/>
            <person name="Ebert D."/>
        </authorList>
    </citation>
    <scope>NUCLEOTIDE SEQUENCE [LARGE SCALE GENOMIC DNA]</scope>
    <source>
        <strain evidence="18 19">UGP3</strain>
        <tissue evidence="18">Spores</tissue>
    </source>
</reference>
<evidence type="ECO:0000256" key="13">
    <source>
        <dbReference type="ARBA" id="ARBA00023125"/>
    </source>
</evidence>
<accession>A0A098VPU6</accession>
<evidence type="ECO:0000256" key="7">
    <source>
        <dbReference type="ARBA" id="ARBA00022741"/>
    </source>
</evidence>
<dbReference type="GO" id="GO:0042555">
    <property type="term" value="C:MCM complex"/>
    <property type="evidence" value="ECO:0007669"/>
    <property type="project" value="InterPro"/>
</dbReference>
<keyword evidence="7" id="KW-0547">Nucleotide-binding</keyword>
<dbReference type="Pfam" id="PF17855">
    <property type="entry name" value="MCM_lid"/>
    <property type="match status" value="1"/>
</dbReference>
<organism evidence="18 19">
    <name type="scientific">Mitosporidium daphniae</name>
    <dbReference type="NCBI Taxonomy" id="1485682"/>
    <lineage>
        <taxon>Eukaryota</taxon>
        <taxon>Fungi</taxon>
        <taxon>Fungi incertae sedis</taxon>
        <taxon>Microsporidia</taxon>
        <taxon>Mitosporidium</taxon>
    </lineage>
</organism>
<keyword evidence="10" id="KW-0347">Helicase</keyword>
<dbReference type="InterPro" id="IPR027417">
    <property type="entry name" value="P-loop_NTPase"/>
</dbReference>
<keyword evidence="11" id="KW-0862">Zinc</keyword>
<name>A0A098VPU6_9MICR</name>
<dbReference type="Pfam" id="PF00493">
    <property type="entry name" value="MCM"/>
    <property type="match status" value="1"/>
</dbReference>
<dbReference type="Gene3D" id="3.30.1640.10">
    <property type="entry name" value="mini-chromosome maintenance (MCM) complex, chain A, domain 1"/>
    <property type="match status" value="1"/>
</dbReference>
<evidence type="ECO:0000256" key="6">
    <source>
        <dbReference type="ARBA" id="ARBA00022723"/>
    </source>
</evidence>
<dbReference type="PROSITE" id="PS00847">
    <property type="entry name" value="MCM_1"/>
    <property type="match status" value="1"/>
</dbReference>
<feature type="compositionally biased region" description="Basic and acidic residues" evidence="16">
    <location>
        <begin position="629"/>
        <end position="645"/>
    </location>
</feature>
<dbReference type="FunFam" id="3.40.50.300:FF:000138">
    <property type="entry name" value="DNA helicase"/>
    <property type="match status" value="1"/>
</dbReference>
<dbReference type="InterPro" id="IPR008045">
    <property type="entry name" value="MCM2"/>
</dbReference>
<dbReference type="GO" id="GO:0008270">
    <property type="term" value="F:zinc ion binding"/>
    <property type="evidence" value="ECO:0007669"/>
    <property type="project" value="UniProtKB-KW"/>
</dbReference>
<dbReference type="Gene3D" id="3.40.50.300">
    <property type="entry name" value="P-loop containing nucleotide triphosphate hydrolases"/>
    <property type="match status" value="1"/>
</dbReference>
<evidence type="ECO:0000256" key="4">
    <source>
        <dbReference type="ARBA" id="ARBA00018925"/>
    </source>
</evidence>
<evidence type="ECO:0000256" key="3">
    <source>
        <dbReference type="ARBA" id="ARBA00012551"/>
    </source>
</evidence>
<dbReference type="InterPro" id="IPR041562">
    <property type="entry name" value="MCM_lid"/>
</dbReference>
<dbReference type="EC" id="3.6.4.12" evidence="3"/>
<dbReference type="RefSeq" id="XP_013237246.1">
    <property type="nucleotide sequence ID" value="XM_013381792.1"/>
</dbReference>
<evidence type="ECO:0000256" key="14">
    <source>
        <dbReference type="ARBA" id="ARBA00023242"/>
    </source>
</evidence>
<dbReference type="PRINTS" id="PR01658">
    <property type="entry name" value="MCMPROTEIN2"/>
</dbReference>
<keyword evidence="9" id="KW-0378">Hydrolase</keyword>
<evidence type="ECO:0000256" key="16">
    <source>
        <dbReference type="SAM" id="MobiDB-lite"/>
    </source>
</evidence>
<dbReference type="PRINTS" id="PR01657">
    <property type="entry name" value="MCMFAMILY"/>
</dbReference>
<dbReference type="GO" id="GO:0003697">
    <property type="term" value="F:single-stranded DNA binding"/>
    <property type="evidence" value="ECO:0007669"/>
    <property type="project" value="TreeGrafter"/>
</dbReference>
<dbReference type="InterPro" id="IPR001208">
    <property type="entry name" value="MCM_dom"/>
</dbReference>
<dbReference type="InterPro" id="IPR059098">
    <property type="entry name" value="WHD_MCM2"/>
</dbReference>
<dbReference type="GO" id="GO:0005524">
    <property type="term" value="F:ATP binding"/>
    <property type="evidence" value="ECO:0007669"/>
    <property type="project" value="UniProtKB-KW"/>
</dbReference>
<dbReference type="InterPro" id="IPR027925">
    <property type="entry name" value="MCM_N"/>
</dbReference>
<dbReference type="SUPFAM" id="SSF50249">
    <property type="entry name" value="Nucleic acid-binding proteins"/>
    <property type="match status" value="1"/>
</dbReference>
<dbReference type="InterPro" id="IPR018525">
    <property type="entry name" value="MCM_CS"/>
</dbReference>
<keyword evidence="15" id="KW-0131">Cell cycle</keyword>
<sequence>MPHLDNYSSSQLDDETDYAPIPLSERLAIDAQLDQRNLERLKRQSRIPDMFLPSSLEDIPDRQDPDSETDRDGLKTLPFESKRAHRQLLLSKEEEDAIFSDLLTTGAVDSGSTGTPVASSSSPYSLRDLIGLDSCRRRAARDYRTLLTTFLDAEGRSVYSMRIREMCATNSESLHLSYLHLAEAAPLLTRLLLAAPREVLKIMDDVTMRVVLEHFPEYDRIRQELRVRITDLPSIESIRDLRRSHLNGLVRILGVVTRRSSVFPQLKLVKMDCVKCGATLGPFTQDLSTELKINACTVCDSRGPFRINESLTVYRNYQLITLQEVPGSVPAGRLPRSKDVIFLSDLIDSVRPGDEVDLTGIYAYNYSYQLNAKHGFPVFSTVIEANVVQKRSGDSPGSDLILLTEDEIQKIRLLGTDPNIGRKIVNAIAPSIYGHENIKMAIALAMFGGIPKSLQRGRIRLRGDINLLMLGDPGTAKSQFLKYVNGIAPRSVYATGQGASAVGLTASVRKDPATREWTLEGGSLVLADKGICLIDEFDKMNDADRTSIHEAMEQQSISISKAGIVTSLQARCSVISAANPLRGRYNASLSFGQNVDLSEPILSRFDILCVVKDVVDVENDSRLASFVVESHDRSHPDQNRGKKENQPSAALDQGTEEKEMLRKYLIFAKSRVFPMLRSSVESEKIARVYAELRKESIATGGIPMTVRHVESMVRMAEAHARMHLREEILPVDVNTAIRMMLESFISSQKYAVSKRLQRTFSYYLSSGRDVEQLLLFTLQELVRETLAYYQHRYSSSPISMPRVLSIDRTLFLAKAKNLGATEVQQFFRSHAFQSRGFRLGPEGRNAIEIDNPLWVGPV</sequence>
<keyword evidence="5" id="KW-0235">DNA replication</keyword>
<evidence type="ECO:0000256" key="9">
    <source>
        <dbReference type="ARBA" id="ARBA00022801"/>
    </source>
</evidence>
<dbReference type="SMART" id="SM00350">
    <property type="entry name" value="MCM"/>
    <property type="match status" value="1"/>
</dbReference>
<dbReference type="PANTHER" id="PTHR11630">
    <property type="entry name" value="DNA REPLICATION LICENSING FACTOR MCM FAMILY MEMBER"/>
    <property type="match status" value="1"/>
</dbReference>
<comment type="similarity">
    <text evidence="2">Belongs to the MCM family.</text>
</comment>
<keyword evidence="6" id="KW-0479">Metal-binding</keyword>
<dbReference type="PANTHER" id="PTHR11630:SF44">
    <property type="entry name" value="DNA REPLICATION LICENSING FACTOR MCM2"/>
    <property type="match status" value="1"/>
</dbReference>
<gene>
    <name evidence="18" type="ORF">DI09_54p110</name>
</gene>
<evidence type="ECO:0000256" key="8">
    <source>
        <dbReference type="ARBA" id="ARBA00022771"/>
    </source>
</evidence>
<evidence type="ECO:0000256" key="12">
    <source>
        <dbReference type="ARBA" id="ARBA00022840"/>
    </source>
</evidence>
<dbReference type="Pfam" id="PF14551">
    <property type="entry name" value="MCM_N"/>
    <property type="match status" value="1"/>
</dbReference>
<dbReference type="Gene3D" id="2.20.28.10">
    <property type="match status" value="1"/>
</dbReference>
<evidence type="ECO:0000313" key="19">
    <source>
        <dbReference type="Proteomes" id="UP000029725"/>
    </source>
</evidence>
<dbReference type="GO" id="GO:0017116">
    <property type="term" value="F:single-stranded DNA helicase activity"/>
    <property type="evidence" value="ECO:0007669"/>
    <property type="project" value="TreeGrafter"/>
</dbReference>
<protein>
    <recommendedName>
        <fullName evidence="4">DNA replication licensing factor MCM2</fullName>
        <ecNumber evidence="3">3.6.4.12</ecNumber>
    </recommendedName>
</protein>
<comment type="subcellular location">
    <subcellularLocation>
        <location evidence="1">Nucleus</location>
    </subcellularLocation>
</comment>
<dbReference type="GO" id="GO:0031261">
    <property type="term" value="C:DNA replication preinitiation complex"/>
    <property type="evidence" value="ECO:0007669"/>
    <property type="project" value="UniProtKB-ARBA"/>
</dbReference>
<comment type="caution">
    <text evidence="18">The sequence shown here is derived from an EMBL/GenBank/DDBJ whole genome shotgun (WGS) entry which is preliminary data.</text>
</comment>
<evidence type="ECO:0000256" key="5">
    <source>
        <dbReference type="ARBA" id="ARBA00022705"/>
    </source>
</evidence>
<dbReference type="InterPro" id="IPR012340">
    <property type="entry name" value="NA-bd_OB-fold"/>
</dbReference>
<dbReference type="EMBL" id="JMKJ01000499">
    <property type="protein sequence ID" value="KGG50819.1"/>
    <property type="molecule type" value="Genomic_DNA"/>
</dbReference>
<dbReference type="InterPro" id="IPR031327">
    <property type="entry name" value="MCM"/>
</dbReference>
<feature type="region of interest" description="Disordered" evidence="16">
    <location>
        <begin position="628"/>
        <end position="656"/>
    </location>
</feature>
<evidence type="ECO:0000256" key="1">
    <source>
        <dbReference type="ARBA" id="ARBA00004123"/>
    </source>
</evidence>
<dbReference type="PROSITE" id="PS50051">
    <property type="entry name" value="MCM_2"/>
    <property type="match status" value="1"/>
</dbReference>
<keyword evidence="12" id="KW-0067">ATP-binding</keyword>
<keyword evidence="19" id="KW-1185">Reference proteome</keyword>
<dbReference type="GO" id="GO:0016787">
    <property type="term" value="F:hydrolase activity"/>
    <property type="evidence" value="ECO:0007669"/>
    <property type="project" value="UniProtKB-KW"/>
</dbReference>
<dbReference type="GO" id="GO:1902975">
    <property type="term" value="P:mitotic DNA replication initiation"/>
    <property type="evidence" value="ECO:0007669"/>
    <property type="project" value="TreeGrafter"/>
</dbReference>
<dbReference type="GO" id="GO:0043596">
    <property type="term" value="C:nuclear replication fork"/>
    <property type="evidence" value="ECO:0007669"/>
    <property type="project" value="UniProtKB-ARBA"/>
</dbReference>
<keyword evidence="14" id="KW-0539">Nucleus</keyword>
<dbReference type="Pfam" id="PF23669">
    <property type="entry name" value="WHD_MCM2"/>
    <property type="match status" value="1"/>
</dbReference>
<dbReference type="Gene3D" id="2.40.50.140">
    <property type="entry name" value="Nucleic acid-binding proteins"/>
    <property type="match status" value="1"/>
</dbReference>
<proteinExistence type="inferred from homology"/>
<dbReference type="Pfam" id="PF12619">
    <property type="entry name" value="MCM2_N"/>
    <property type="match status" value="1"/>
</dbReference>
<dbReference type="VEuPathDB" id="MicrosporidiaDB:DI09_54p110"/>
<dbReference type="GO" id="GO:0000727">
    <property type="term" value="P:double-strand break repair via break-induced replication"/>
    <property type="evidence" value="ECO:0007669"/>
    <property type="project" value="TreeGrafter"/>
</dbReference>
<dbReference type="Proteomes" id="UP000029725">
    <property type="component" value="Unassembled WGS sequence"/>
</dbReference>